<dbReference type="PANTHER" id="PTHR10540">
    <property type="entry name" value="EUKARYOTIC TRANSLATION INITIATION FACTOR 3 SUBUNIT F-RELATED"/>
    <property type="match status" value="1"/>
</dbReference>
<name>A0A813WTZ3_9BILA</name>
<evidence type="ECO:0000256" key="3">
    <source>
        <dbReference type="ARBA" id="ARBA00022917"/>
    </source>
</evidence>
<dbReference type="EMBL" id="CAJOAY010002300">
    <property type="protein sequence ID" value="CAF3940094.1"/>
    <property type="molecule type" value="Genomic_DNA"/>
</dbReference>
<gene>
    <name evidence="5" type="ORF">JYZ213_LOCUS8406</name>
    <name evidence="7" type="ORF">OKA104_LOCUS26335</name>
    <name evidence="8" type="ORF">OXD698_LOCUS26103</name>
    <name evidence="6" type="ORF">VCS650_LOCUS15338</name>
</gene>
<dbReference type="InterPro" id="IPR037518">
    <property type="entry name" value="MPN"/>
</dbReference>
<dbReference type="Proteomes" id="UP000663844">
    <property type="component" value="Unassembled WGS sequence"/>
</dbReference>
<evidence type="ECO:0000256" key="2">
    <source>
        <dbReference type="ARBA" id="ARBA00022540"/>
    </source>
</evidence>
<evidence type="ECO:0000256" key="1">
    <source>
        <dbReference type="ARBA" id="ARBA00022490"/>
    </source>
</evidence>
<dbReference type="CDD" id="cd08064">
    <property type="entry name" value="MPN_eIF3f"/>
    <property type="match status" value="1"/>
</dbReference>
<protein>
    <recommendedName>
        <fullName evidence="4">MPN domain-containing protein</fullName>
    </recommendedName>
</protein>
<sequence>MSSDIPGFYYDAIQQRYYRISSQPSNPIPSARAINERARQEQLITKQLDLINSHPKKSSQRHKEKKRLIKTRLSILRQREYGQTSIKLCHNYIQSNFVETLPTTCFLDSSSSFSLQDNSQSFANYDMTITSSGQCIQLINYKLYLNLLKNPTYSYQLQTNPVDGYRSSYFIDSSSPFMSTTLLNDENHVIIRFLQFSSLSTDRSLLMLSNNPSAPKYYYQENCQTVQLSSSLVNHTSPLMIKCSGPCCYSKSLDHFAFNINNYLYIYDLQTFQSICSLRIPIRRVTLNDIKFSYENSNIIYTTNGHQFQQWDIRQSNRSCSIRIPILCSTIKCLQTKFNCILTSSFDERINLIDLRMPTKPLLTYDLSSPSSTTVAPNNPHFSFTIDTETENFIAACSQYHIVNIWELNSGRLLNRIRCPIPERFMALTLSSNNFEVNIHPVALFNIVHAYERRSEKFDTILGTLLGTRTADSIEVVDSFVVPHSTHSDALYNVDYASTMASFYRKVNSTQTTVGWYSTGADMISGANLIHEFYTHETRNPVYIVVDTSLKNDASFQIKAYIGAPFGVKDKDKLKSHGTIFTPIPVRLVSYDEEKSAIDLFQAGKFSKDFQVKPPGELDQVQLALDKLLFMLKHLTTYVDEIIEGKKPSDPKIGRMLMNLINTVPRVDAKDLENMVNTSMNDLLMIQYLSQAVKAQLVLNEKLTST</sequence>
<evidence type="ECO:0000313" key="7">
    <source>
        <dbReference type="EMBL" id="CAF3940094.1"/>
    </source>
</evidence>
<dbReference type="SUPFAM" id="SSF50978">
    <property type="entry name" value="WD40 repeat-like"/>
    <property type="match status" value="1"/>
</dbReference>
<reference evidence="5" key="1">
    <citation type="submission" date="2021-02" db="EMBL/GenBank/DDBJ databases">
        <authorList>
            <person name="Nowell W R."/>
        </authorList>
    </citation>
    <scope>NUCLEOTIDE SEQUENCE</scope>
</reference>
<dbReference type="GO" id="GO:0031369">
    <property type="term" value="F:translation initiation factor binding"/>
    <property type="evidence" value="ECO:0007669"/>
    <property type="project" value="InterPro"/>
</dbReference>
<evidence type="ECO:0000313" key="5">
    <source>
        <dbReference type="EMBL" id="CAF0860575.1"/>
    </source>
</evidence>
<proteinExistence type="predicted"/>
<dbReference type="Pfam" id="PF01398">
    <property type="entry name" value="JAB"/>
    <property type="match status" value="1"/>
</dbReference>
<dbReference type="Pfam" id="PF13012">
    <property type="entry name" value="MitMem_reg"/>
    <property type="match status" value="1"/>
</dbReference>
<evidence type="ECO:0000313" key="9">
    <source>
        <dbReference type="Proteomes" id="UP000663845"/>
    </source>
</evidence>
<dbReference type="Gene3D" id="2.130.10.10">
    <property type="entry name" value="YVTN repeat-like/Quinoprotein amine dehydrogenase"/>
    <property type="match status" value="1"/>
</dbReference>
<evidence type="ECO:0000313" key="8">
    <source>
        <dbReference type="EMBL" id="CAF3940566.1"/>
    </source>
</evidence>
<comment type="caution">
    <text evidence="5">The sequence shown here is derived from an EMBL/GenBank/DDBJ whole genome shotgun (WGS) entry which is preliminary data.</text>
</comment>
<organism evidence="5 9">
    <name type="scientific">Adineta steineri</name>
    <dbReference type="NCBI Taxonomy" id="433720"/>
    <lineage>
        <taxon>Eukaryota</taxon>
        <taxon>Metazoa</taxon>
        <taxon>Spiralia</taxon>
        <taxon>Gnathifera</taxon>
        <taxon>Rotifera</taxon>
        <taxon>Eurotatoria</taxon>
        <taxon>Bdelloidea</taxon>
        <taxon>Adinetida</taxon>
        <taxon>Adinetidae</taxon>
        <taxon>Adineta</taxon>
    </lineage>
</organism>
<dbReference type="InterPro" id="IPR027531">
    <property type="entry name" value="eIF3f"/>
</dbReference>
<dbReference type="EMBL" id="CAJNOG010000057">
    <property type="protein sequence ID" value="CAF0860575.1"/>
    <property type="molecule type" value="Genomic_DNA"/>
</dbReference>
<dbReference type="PANTHER" id="PTHR10540:SF6">
    <property type="entry name" value="EUKARYOTIC TRANSLATION INITIATION FACTOR 3 SUBUNIT F"/>
    <property type="match status" value="1"/>
</dbReference>
<dbReference type="EMBL" id="CAJNON010000132">
    <property type="protein sequence ID" value="CAF1012399.1"/>
    <property type="molecule type" value="Genomic_DNA"/>
</dbReference>
<dbReference type="Gene3D" id="3.40.140.10">
    <property type="entry name" value="Cytidine Deaminase, domain 2"/>
    <property type="match status" value="1"/>
</dbReference>
<dbReference type="AlphaFoldDB" id="A0A813WTZ3"/>
<dbReference type="InterPro" id="IPR036322">
    <property type="entry name" value="WD40_repeat_dom_sf"/>
</dbReference>
<dbReference type="InterPro" id="IPR024969">
    <property type="entry name" value="EIF3F/CSN6-like_C"/>
</dbReference>
<dbReference type="PROSITE" id="PS50249">
    <property type="entry name" value="MPN"/>
    <property type="match status" value="1"/>
</dbReference>
<dbReference type="GO" id="GO:0003743">
    <property type="term" value="F:translation initiation factor activity"/>
    <property type="evidence" value="ECO:0007669"/>
    <property type="project" value="UniProtKB-KW"/>
</dbReference>
<dbReference type="Proteomes" id="UP000663881">
    <property type="component" value="Unassembled WGS sequence"/>
</dbReference>
<dbReference type="InterPro" id="IPR015943">
    <property type="entry name" value="WD40/YVTN_repeat-like_dom_sf"/>
</dbReference>
<evidence type="ECO:0000313" key="6">
    <source>
        <dbReference type="EMBL" id="CAF1012399.1"/>
    </source>
</evidence>
<evidence type="ECO:0000259" key="4">
    <source>
        <dbReference type="PROSITE" id="PS50249"/>
    </source>
</evidence>
<accession>A0A813WTZ3</accession>
<keyword evidence="1" id="KW-0963">Cytoplasm</keyword>
<feature type="domain" description="MPN" evidence="4">
    <location>
        <begin position="437"/>
        <end position="567"/>
    </location>
</feature>
<keyword evidence="3" id="KW-0648">Protein biosynthesis</keyword>
<dbReference type="Proteomes" id="UP000663891">
    <property type="component" value="Unassembled WGS sequence"/>
</dbReference>
<dbReference type="OrthoDB" id="25498at2759"/>
<dbReference type="Proteomes" id="UP000663845">
    <property type="component" value="Unassembled WGS sequence"/>
</dbReference>
<dbReference type="GO" id="GO:0008237">
    <property type="term" value="F:metallopeptidase activity"/>
    <property type="evidence" value="ECO:0007669"/>
    <property type="project" value="InterPro"/>
</dbReference>
<keyword evidence="2" id="KW-0396">Initiation factor</keyword>
<dbReference type="GO" id="GO:0071541">
    <property type="term" value="C:eukaryotic translation initiation factor 3 complex, eIF3m"/>
    <property type="evidence" value="ECO:0007669"/>
    <property type="project" value="TreeGrafter"/>
</dbReference>
<dbReference type="SMART" id="SM00232">
    <property type="entry name" value="JAB_MPN"/>
    <property type="match status" value="1"/>
</dbReference>
<dbReference type="InterPro" id="IPR000555">
    <property type="entry name" value="JAMM/MPN+_dom"/>
</dbReference>
<dbReference type="EMBL" id="CAJOAZ010002564">
    <property type="protein sequence ID" value="CAF3940566.1"/>
    <property type="molecule type" value="Genomic_DNA"/>
</dbReference>